<dbReference type="InterPro" id="IPR005952">
    <property type="entry name" value="Phosphogly_mut1"/>
</dbReference>
<keyword evidence="3" id="KW-0324">Glycolysis</keyword>
<dbReference type="SUPFAM" id="SSF53254">
    <property type="entry name" value="Phosphoglycerate mutase-like"/>
    <property type="match status" value="1"/>
</dbReference>
<dbReference type="SMART" id="SM00855">
    <property type="entry name" value="PGAM"/>
    <property type="match status" value="1"/>
</dbReference>
<comment type="similarity">
    <text evidence="1">Belongs to the phosphoglycerate mutase family. BPG-dependent PGAM subfamily.</text>
</comment>
<evidence type="ECO:0000256" key="4">
    <source>
        <dbReference type="ARBA" id="ARBA00023235"/>
    </source>
</evidence>
<dbReference type="InterPro" id="IPR029033">
    <property type="entry name" value="His_PPase_superfam"/>
</dbReference>
<dbReference type="PROSITE" id="PS00175">
    <property type="entry name" value="PG_MUTASE"/>
    <property type="match status" value="1"/>
</dbReference>
<name>A0ABY5L7N2_9CELL</name>
<evidence type="ECO:0000256" key="3">
    <source>
        <dbReference type="ARBA" id="ARBA00023152"/>
    </source>
</evidence>
<dbReference type="PANTHER" id="PTHR11931">
    <property type="entry name" value="PHOSPHOGLYCERATE MUTASE"/>
    <property type="match status" value="1"/>
</dbReference>
<dbReference type="InterPro" id="IPR001345">
    <property type="entry name" value="PG/BPGM_mutase_AS"/>
</dbReference>
<dbReference type="EMBL" id="CP101988">
    <property type="protein sequence ID" value="UUI76598.1"/>
    <property type="molecule type" value="Genomic_DNA"/>
</dbReference>
<dbReference type="Pfam" id="PF00300">
    <property type="entry name" value="His_Phos_1"/>
    <property type="match status" value="1"/>
</dbReference>
<dbReference type="RefSeq" id="WP_227568881.1">
    <property type="nucleotide sequence ID" value="NZ_CP101988.1"/>
</dbReference>
<dbReference type="Proteomes" id="UP001316189">
    <property type="component" value="Chromosome"/>
</dbReference>
<dbReference type="InterPro" id="IPR013078">
    <property type="entry name" value="His_Pase_superF_clade-1"/>
</dbReference>
<keyword evidence="4" id="KW-0413">Isomerase</keyword>
<sequence length="242" mass="26665">MDTTTLLLVRHGESQANLAAATAEAAGAEAIDVPARDADVLLSDLGAAQAAALGVWLGRLPEHQRPESVWCSPYARARQTARIALENAGLSLPVRVDERLRDRELGVLDALTAHGVDVRMPAEAQRRRWVGKFYYRPPGGESWADVALRVRSLVDDVSRIEAGRRVLVVCHDAVVMVARYVCEGLTESEVLEINRRTPLRNASVTTLRQGRTDQPWAVHDFNRVNHLDDLDVPATEHPGEHP</sequence>
<evidence type="ECO:0000256" key="2">
    <source>
        <dbReference type="ARBA" id="ARBA00012028"/>
    </source>
</evidence>
<keyword evidence="6" id="KW-1185">Reference proteome</keyword>
<evidence type="ECO:0000313" key="6">
    <source>
        <dbReference type="Proteomes" id="UP001316189"/>
    </source>
</evidence>
<protein>
    <recommendedName>
        <fullName evidence="2">phosphoglycerate mutase (2,3-diphosphoglycerate-dependent)</fullName>
        <ecNumber evidence="2">5.4.2.11</ecNumber>
    </recommendedName>
</protein>
<organism evidence="5 6">
    <name type="scientific">Cellulomonas chengniuliangii</name>
    <dbReference type="NCBI Taxonomy" id="2968084"/>
    <lineage>
        <taxon>Bacteria</taxon>
        <taxon>Bacillati</taxon>
        <taxon>Actinomycetota</taxon>
        <taxon>Actinomycetes</taxon>
        <taxon>Micrococcales</taxon>
        <taxon>Cellulomonadaceae</taxon>
        <taxon>Cellulomonas</taxon>
    </lineage>
</organism>
<dbReference type="EC" id="5.4.2.11" evidence="2"/>
<dbReference type="Gene3D" id="3.40.50.1240">
    <property type="entry name" value="Phosphoglycerate mutase-like"/>
    <property type="match status" value="1"/>
</dbReference>
<accession>A0ABY5L7N2</accession>
<evidence type="ECO:0000313" key="5">
    <source>
        <dbReference type="EMBL" id="UUI76598.1"/>
    </source>
</evidence>
<reference evidence="5 6" key="1">
    <citation type="submission" date="2022-07" db="EMBL/GenBank/DDBJ databases">
        <title>Novel species in genus cellulomonas.</title>
        <authorList>
            <person name="Ye L."/>
        </authorList>
    </citation>
    <scope>NUCLEOTIDE SEQUENCE [LARGE SCALE GENOMIC DNA]</scope>
    <source>
        <strain evidence="6">zg-Y338</strain>
    </source>
</reference>
<gene>
    <name evidence="5" type="ORF">NP064_06850</name>
</gene>
<proteinExistence type="inferred from homology"/>
<evidence type="ECO:0000256" key="1">
    <source>
        <dbReference type="ARBA" id="ARBA00006717"/>
    </source>
</evidence>
<dbReference type="CDD" id="cd07067">
    <property type="entry name" value="HP_PGM_like"/>
    <property type="match status" value="1"/>
</dbReference>